<evidence type="ECO:0000313" key="5">
    <source>
        <dbReference type="EMBL" id="ORX72260.1"/>
    </source>
</evidence>
<dbReference type="EMBL" id="MCFD01000003">
    <property type="protein sequence ID" value="ORX72260.1"/>
    <property type="molecule type" value="Genomic_DNA"/>
</dbReference>
<dbReference type="GO" id="GO:0005085">
    <property type="term" value="F:guanyl-nucleotide exchange factor activity"/>
    <property type="evidence" value="ECO:0007669"/>
    <property type="project" value="InterPro"/>
</dbReference>
<feature type="domain" description="GDP/GTP exchange factor Sec2 N-terminal" evidence="4">
    <location>
        <begin position="124"/>
        <end position="255"/>
    </location>
</feature>
<dbReference type="GO" id="GO:0070319">
    <property type="term" value="C:Golgi to plasma membrane transport vesicle"/>
    <property type="evidence" value="ECO:0007669"/>
    <property type="project" value="TreeGrafter"/>
</dbReference>
<dbReference type="RefSeq" id="XP_040745684.1">
    <property type="nucleotide sequence ID" value="XM_040886860.1"/>
</dbReference>
<evidence type="ECO:0000313" key="6">
    <source>
        <dbReference type="Proteomes" id="UP000193922"/>
    </source>
</evidence>
<dbReference type="PANTHER" id="PTHR14430:SF0">
    <property type="entry name" value="SEC2P DOMAIN-CONTAINING PROTEIN"/>
    <property type="match status" value="1"/>
</dbReference>
<gene>
    <name evidence="5" type="ORF">DL89DRAFT_265863</name>
</gene>
<dbReference type="SUPFAM" id="SSF144284">
    <property type="entry name" value="Sec2 N-terminal region"/>
    <property type="match status" value="1"/>
</dbReference>
<dbReference type="CDD" id="cd21044">
    <property type="entry name" value="Rab11BD_RAB3IP_like"/>
    <property type="match status" value="1"/>
</dbReference>
<name>A0A1Y1WFD5_9FUNG</name>
<dbReference type="InterPro" id="IPR040351">
    <property type="entry name" value="RAB3IL/RAB3IP/Sec2"/>
</dbReference>
<evidence type="ECO:0000256" key="1">
    <source>
        <dbReference type="ARBA" id="ARBA00023054"/>
    </source>
</evidence>
<dbReference type="GO" id="GO:0006887">
    <property type="term" value="P:exocytosis"/>
    <property type="evidence" value="ECO:0007669"/>
    <property type="project" value="TreeGrafter"/>
</dbReference>
<evidence type="ECO:0000256" key="2">
    <source>
        <dbReference type="SAM" id="Coils"/>
    </source>
</evidence>
<protein>
    <recommendedName>
        <fullName evidence="4">GDP/GTP exchange factor Sec2 N-terminal domain-containing protein</fullName>
    </recommendedName>
</protein>
<proteinExistence type="predicted"/>
<dbReference type="PANTHER" id="PTHR14430">
    <property type="entry name" value="RABIN3-RELATED"/>
    <property type="match status" value="1"/>
</dbReference>
<reference evidence="5 6" key="1">
    <citation type="submission" date="2016-07" db="EMBL/GenBank/DDBJ databases">
        <title>Pervasive Adenine N6-methylation of Active Genes in Fungi.</title>
        <authorList>
            <consortium name="DOE Joint Genome Institute"/>
            <person name="Mondo S.J."/>
            <person name="Dannebaum R.O."/>
            <person name="Kuo R.C."/>
            <person name="Labutti K."/>
            <person name="Haridas S."/>
            <person name="Kuo A."/>
            <person name="Salamov A."/>
            <person name="Ahrendt S.R."/>
            <person name="Lipzen A."/>
            <person name="Sullivan W."/>
            <person name="Andreopoulos W.B."/>
            <person name="Clum A."/>
            <person name="Lindquist E."/>
            <person name="Daum C."/>
            <person name="Ramamoorthy G.K."/>
            <person name="Gryganskyi A."/>
            <person name="Culley D."/>
            <person name="Magnuson J.K."/>
            <person name="James T.Y."/>
            <person name="O'Malley M.A."/>
            <person name="Stajich J.E."/>
            <person name="Spatafora J.W."/>
            <person name="Visel A."/>
            <person name="Grigoriev I.V."/>
        </authorList>
    </citation>
    <scope>NUCLEOTIDE SEQUENCE [LARGE SCALE GENOMIC DNA]</scope>
    <source>
        <strain evidence="5 6">ATCC 12442</strain>
    </source>
</reference>
<dbReference type="GeneID" id="63803508"/>
<dbReference type="AlphaFoldDB" id="A0A1Y1WFD5"/>
<dbReference type="Pfam" id="PF25555">
    <property type="entry name" value="RAB3A-like_C"/>
    <property type="match status" value="1"/>
</dbReference>
<dbReference type="Gene3D" id="6.10.140.910">
    <property type="match status" value="1"/>
</dbReference>
<keyword evidence="1 2" id="KW-0175">Coiled coil</keyword>
<keyword evidence="6" id="KW-1185">Reference proteome</keyword>
<sequence length="641" mass="70155">MATPVFLPPNFAGSIAFSKDTDRSSSNSTPQPTNGTGAPPNTRRAASAGPPVLSTVSKTLSKLDPTLPPEEVEAPDQEPITAGCAKDSSPGACGICGGRPEILASLHSQRTAVQDDLDVATQRINELALEKARNADYIADLEARVAAQSRTIDEQRDVVAGLKNDLSAMNDKFVDQVNMTAEIAHSRELVEAELEDLTQKLFSEANEMVATEKKARFEAEKTSAHLRNIISDLETRLSSETMQSQELKERIEQMSAEYDDMLMRTAMQTSRRGSIGSHDSEAAMSVREASAGPSSAGMPGSVVSDGFRLAVHTAAIVSSTRSISGSPVASAPIRVDDVLLGEFEEFAKLAQTPRSTTYMNTAFMKHVVSEDIEPCLRFGPHPRISSHNVLEAIVSNKLQIEEMTPQVAAEMRRQQLAVEKTNSNRQAMLWERFRGTVAVNPHGCQACGREAQCTYRFSMGQRDVEWIQVDSYCRDRLVAVCEFYGFVRYLRQGIYASRSIMDMYQETIHRRLCMFYARVGAYAYASNIDPSLVESVAMARSAQLAGYSPQQFAQQSPSLHSMSPMSAPYLHQGNHTGSTPNVNRLPPISSPPQFPTDANNNRHRSQSEGLDSSVAAVSLDPLPTHTQKNELSTISENESQN</sequence>
<dbReference type="Pfam" id="PF06428">
    <property type="entry name" value="Sec2p"/>
    <property type="match status" value="1"/>
</dbReference>
<feature type="compositionally biased region" description="Polar residues" evidence="3">
    <location>
        <begin position="573"/>
        <end position="582"/>
    </location>
</feature>
<organism evidence="5 6">
    <name type="scientific">Linderina pennispora</name>
    <dbReference type="NCBI Taxonomy" id="61395"/>
    <lineage>
        <taxon>Eukaryota</taxon>
        <taxon>Fungi</taxon>
        <taxon>Fungi incertae sedis</taxon>
        <taxon>Zoopagomycota</taxon>
        <taxon>Kickxellomycotina</taxon>
        <taxon>Kickxellomycetes</taxon>
        <taxon>Kickxellales</taxon>
        <taxon>Kickxellaceae</taxon>
        <taxon>Linderina</taxon>
    </lineage>
</organism>
<feature type="coiled-coil region" evidence="2">
    <location>
        <begin position="138"/>
        <end position="264"/>
    </location>
</feature>
<dbReference type="OrthoDB" id="5560525at2759"/>
<dbReference type="InterPro" id="IPR009449">
    <property type="entry name" value="Sec2_N"/>
</dbReference>
<feature type="compositionally biased region" description="Polar residues" evidence="3">
    <location>
        <begin position="624"/>
        <end position="641"/>
    </location>
</feature>
<dbReference type="GO" id="GO:0051286">
    <property type="term" value="C:cell tip"/>
    <property type="evidence" value="ECO:0007669"/>
    <property type="project" value="TreeGrafter"/>
</dbReference>
<feature type="compositionally biased region" description="Polar residues" evidence="3">
    <location>
        <begin position="553"/>
        <end position="564"/>
    </location>
</feature>
<accession>A0A1Y1WFD5</accession>
<dbReference type="STRING" id="61395.A0A1Y1WFD5"/>
<evidence type="ECO:0000256" key="3">
    <source>
        <dbReference type="SAM" id="MobiDB-lite"/>
    </source>
</evidence>
<feature type="region of interest" description="Disordered" evidence="3">
    <location>
        <begin position="553"/>
        <end position="641"/>
    </location>
</feature>
<evidence type="ECO:0000259" key="4">
    <source>
        <dbReference type="Pfam" id="PF06428"/>
    </source>
</evidence>
<feature type="region of interest" description="Disordered" evidence="3">
    <location>
        <begin position="1"/>
        <end position="87"/>
    </location>
</feature>
<comment type="caution">
    <text evidence="5">The sequence shown here is derived from an EMBL/GenBank/DDBJ whole genome shotgun (WGS) entry which is preliminary data.</text>
</comment>
<dbReference type="Proteomes" id="UP000193922">
    <property type="component" value="Unassembled WGS sequence"/>
</dbReference>
<feature type="compositionally biased region" description="Polar residues" evidence="3">
    <location>
        <begin position="24"/>
        <end position="36"/>
    </location>
</feature>